<feature type="compositionally biased region" description="Polar residues" evidence="6">
    <location>
        <begin position="224"/>
        <end position="241"/>
    </location>
</feature>
<dbReference type="InterPro" id="IPR019160">
    <property type="entry name" value="Sec3_CC"/>
</dbReference>
<proteinExistence type="inferred from homology"/>
<feature type="region of interest" description="Disordered" evidence="6">
    <location>
        <begin position="1"/>
        <end position="56"/>
    </location>
</feature>
<evidence type="ECO:0000256" key="5">
    <source>
        <dbReference type="SAM" id="Coils"/>
    </source>
</evidence>
<feature type="compositionally biased region" description="Low complexity" evidence="6">
    <location>
        <begin position="692"/>
        <end position="708"/>
    </location>
</feature>
<keyword evidence="9" id="KW-1185">Reference proteome</keyword>
<evidence type="ECO:0000256" key="1">
    <source>
        <dbReference type="ARBA" id="ARBA00006518"/>
    </source>
</evidence>
<feature type="coiled-coil region" evidence="5">
    <location>
        <begin position="816"/>
        <end position="843"/>
    </location>
</feature>
<feature type="compositionally biased region" description="Low complexity" evidence="6">
    <location>
        <begin position="479"/>
        <end position="490"/>
    </location>
</feature>
<protein>
    <submittedName>
        <fullName evidence="8">GTP-Rho binding exocyst subunit</fullName>
    </submittedName>
</protein>
<name>A0ABR0KDG5_9EURO</name>
<dbReference type="Pfam" id="PF09763">
    <property type="entry name" value="Sec3_CC"/>
    <property type="match status" value="1"/>
</dbReference>
<feature type="compositionally biased region" description="Polar residues" evidence="6">
    <location>
        <begin position="535"/>
        <end position="553"/>
    </location>
</feature>
<feature type="compositionally biased region" description="Low complexity" evidence="6">
    <location>
        <begin position="346"/>
        <end position="360"/>
    </location>
</feature>
<feature type="compositionally biased region" description="Low complexity" evidence="6">
    <location>
        <begin position="417"/>
        <end position="436"/>
    </location>
</feature>
<organism evidence="8 9">
    <name type="scientific">Lithohypha guttulata</name>
    <dbReference type="NCBI Taxonomy" id="1690604"/>
    <lineage>
        <taxon>Eukaryota</taxon>
        <taxon>Fungi</taxon>
        <taxon>Dikarya</taxon>
        <taxon>Ascomycota</taxon>
        <taxon>Pezizomycotina</taxon>
        <taxon>Eurotiomycetes</taxon>
        <taxon>Chaetothyriomycetidae</taxon>
        <taxon>Chaetothyriales</taxon>
        <taxon>Trichomeriaceae</taxon>
        <taxon>Lithohypha</taxon>
    </lineage>
</organism>
<evidence type="ECO:0000256" key="4">
    <source>
        <dbReference type="ARBA" id="ARBA00023054"/>
    </source>
</evidence>
<gene>
    <name evidence="8" type="primary">SEC3</name>
    <name evidence="8" type="ORF">LTR24_004296</name>
</gene>
<dbReference type="CDD" id="cd13315">
    <property type="entry name" value="PH_Sec3"/>
    <property type="match status" value="1"/>
</dbReference>
<comment type="caution">
    <text evidence="8">The sequence shown here is derived from an EMBL/GenBank/DDBJ whole genome shotgun (WGS) entry which is preliminary data.</text>
</comment>
<dbReference type="Pfam" id="PF20654">
    <property type="entry name" value="Sec3_C-term"/>
    <property type="match status" value="1"/>
</dbReference>
<feature type="compositionally biased region" description="Polar residues" evidence="6">
    <location>
        <begin position="378"/>
        <end position="397"/>
    </location>
</feature>
<evidence type="ECO:0000256" key="3">
    <source>
        <dbReference type="ARBA" id="ARBA00022483"/>
    </source>
</evidence>
<dbReference type="Proteomes" id="UP001345013">
    <property type="component" value="Unassembled WGS sequence"/>
</dbReference>
<feature type="compositionally biased region" description="Polar residues" evidence="6">
    <location>
        <begin position="256"/>
        <end position="265"/>
    </location>
</feature>
<reference evidence="8 9" key="1">
    <citation type="submission" date="2023-08" db="EMBL/GenBank/DDBJ databases">
        <title>Black Yeasts Isolated from many extreme environments.</title>
        <authorList>
            <person name="Coleine C."/>
            <person name="Stajich J.E."/>
            <person name="Selbmann L."/>
        </authorList>
    </citation>
    <scope>NUCLEOTIDE SEQUENCE [LARGE SCALE GENOMIC DNA]</scope>
    <source>
        <strain evidence="8 9">CCFEE 5885</strain>
    </source>
</reference>
<evidence type="ECO:0000313" key="8">
    <source>
        <dbReference type="EMBL" id="KAK5093443.1"/>
    </source>
</evidence>
<feature type="region of interest" description="Disordered" evidence="6">
    <location>
        <begin position="601"/>
        <end position="752"/>
    </location>
</feature>
<feature type="compositionally biased region" description="Basic and acidic residues" evidence="6">
    <location>
        <begin position="557"/>
        <end position="579"/>
    </location>
</feature>
<keyword evidence="3" id="KW-0268">Exocytosis</keyword>
<dbReference type="Pfam" id="PF15277">
    <property type="entry name" value="Sec3-PIP2_bind"/>
    <property type="match status" value="1"/>
</dbReference>
<dbReference type="InterPro" id="IPR028258">
    <property type="entry name" value="Sec3-PIP2_bind"/>
</dbReference>
<feature type="compositionally biased region" description="Polar residues" evidence="6">
    <location>
        <begin position="467"/>
        <end position="478"/>
    </location>
</feature>
<keyword evidence="4 5" id="KW-0175">Coiled coil</keyword>
<feature type="compositionally biased region" description="Basic and acidic residues" evidence="6">
    <location>
        <begin position="996"/>
        <end position="1007"/>
    </location>
</feature>
<feature type="compositionally biased region" description="Low complexity" evidence="6">
    <location>
        <begin position="11"/>
        <end position="22"/>
    </location>
</feature>
<dbReference type="SMART" id="SM01313">
    <property type="entry name" value="Sec3-PIP2_bind"/>
    <property type="match status" value="1"/>
</dbReference>
<dbReference type="PANTHER" id="PTHR16092">
    <property type="entry name" value="SEC3/SYNTAXIN-RELATED"/>
    <property type="match status" value="1"/>
</dbReference>
<dbReference type="EMBL" id="JAVRRG010000043">
    <property type="protein sequence ID" value="KAK5093443.1"/>
    <property type="molecule type" value="Genomic_DNA"/>
</dbReference>
<feature type="compositionally biased region" description="Basic residues" evidence="6">
    <location>
        <begin position="738"/>
        <end position="747"/>
    </location>
</feature>
<evidence type="ECO:0000256" key="2">
    <source>
        <dbReference type="ARBA" id="ARBA00022448"/>
    </source>
</evidence>
<feature type="compositionally biased region" description="Polar residues" evidence="6">
    <location>
        <begin position="273"/>
        <end position="282"/>
    </location>
</feature>
<feature type="domain" description="Exocyst complex component Sec3 PIP2-binding N-terminal" evidence="7">
    <location>
        <begin position="105"/>
        <end position="206"/>
    </location>
</feature>
<accession>A0ABR0KDG5</accession>
<feature type="compositionally biased region" description="Basic and acidic residues" evidence="6">
    <location>
        <begin position="302"/>
        <end position="318"/>
    </location>
</feature>
<dbReference type="Gene3D" id="2.30.29.90">
    <property type="match status" value="1"/>
</dbReference>
<feature type="compositionally biased region" description="Low complexity" evidence="6">
    <location>
        <begin position="653"/>
        <end position="666"/>
    </location>
</feature>
<keyword evidence="2" id="KW-0813">Transport</keyword>
<feature type="region of interest" description="Disordered" evidence="6">
    <location>
        <begin position="217"/>
        <end position="589"/>
    </location>
</feature>
<evidence type="ECO:0000313" key="9">
    <source>
        <dbReference type="Proteomes" id="UP001345013"/>
    </source>
</evidence>
<feature type="compositionally biased region" description="Basic and acidic residues" evidence="6">
    <location>
        <begin position="617"/>
        <end position="627"/>
    </location>
</feature>
<evidence type="ECO:0000256" key="6">
    <source>
        <dbReference type="SAM" id="MobiDB-lite"/>
    </source>
</evidence>
<dbReference type="InterPro" id="IPR048628">
    <property type="entry name" value="Sec3_C"/>
</dbReference>
<dbReference type="PANTHER" id="PTHR16092:SF14">
    <property type="entry name" value="EXOCYST COMPLEX COMPONENT 1 ISOFORM X1"/>
    <property type="match status" value="1"/>
</dbReference>
<feature type="region of interest" description="Disordered" evidence="6">
    <location>
        <begin position="996"/>
        <end position="1015"/>
    </location>
</feature>
<sequence length="1543" mass="171511">MNAGNGEFSYGGPRPGARPGPGFDSRSNLPNNGPMMRSSPGLPPTAESIQSRAARYDDEKRRIIDSCFSKKENDGALLESYITHVRITEDAMYPSSPPPPDSAPSNKKSRLILIAVRKSGRVRVHKARENPSGSFSIGKSWALDELTAIQIYAGPFPENEREAMEKQWAGDLGFTVTLGKPYYWHAPTAKEKDFFIASLLKIYKKYTGGNTPELTGFLPHQIDQLGSGQSSRTPSATVSQSPAPQLTAPPPIPVASSQRPRSPQMQRFPPAPSNSFDHQTPASRGDPRDGPPPMPEPLRSPARTDRRMPSRENMRRGPDAPFGGPGQREPAPYIPPMPRQGPTQNALAHQASQSSLGQSSVDSREQQGFPPPNRATRAPTNGPNPYQRPPTESSAANSEYLPTLAAVRGRLISSAQSSDRPTTSTSDATSTASRTPVQSDMPSIYANSPAPESLLPPDRKRPFLPIANTNGAQSNGPNSRSVTPATTPTPRAEETVPPIVPSQEPAKEHNNQAIPKGGYFNAVTMPDPPGAEPTETATRAPSTSAANNITEPSPITFEERTAEPEEMPSPDKKGEEHRPGLGPMLKKKNVADQFRKAAFAASAFKPRQGGGAARLKAMQEEGKRGNEPDGITGVVPAPIMRGMSSDSVTSSRPTTPATPGLPTPGLKEQPSTPLSGPQPPSVQLERTATEDSVVSQQSQHSNQSAKSKQLLDSPSVNDKEPQPVQEPARPSTPEKARSRSPQRRKRQRQEQDIAKYASSLGIDFRILDGRGADFNDLLTEFGWDGKLDTKRKVDDLEAEVRREIGRAQATGWLGHVEQQDTKVQELAEAFDRAIEECEELDGLFTLYSHELDTLASDIEYIEAQSQGLQVQTANQKLLQKELQGLLSTLRITSQDLQDLHYSPLDEPRGVASIEQALATLYRALITIDPNIRQNKQRREGQGNNADRSGLGVYADTELGQMRAVREKKDEYAEQSLAFIRRFCQHMNLRFKELEQIRDDDSSSRPKTSDSNNSLTTQRARQELWLYNGMMLFVREVNSYEWKTLIKSYEMNIRGSYQEQFRQVTKSSRSEARKPNGEEQEALFNYQEKDRSDESITSSAARKLTVKRGKTVKAVGLKPSFGSNRKDGKPDAWEIFQSVLEQQAKTVSEEQNFMVTFFHLSSQSNTDFTELVSSRAPEERRLPNLNQKIPFEPDKSISATVTDSISAIYSFWLSDLQSQLEWVLTTDQLQGVGVLCALEHTANIYDDTNQEFITTTIRTLHTRLAGLFHKFIDGQIRAIEETKVKLKKRKGIISFMRTFPVFTATVENMIPEHIVSSENLEVRFIVNDAYTKVLRAMWESLTFIAKDDPSQNTGAGHSTAPNTGDPEDKEALNYHILLIENMNHYIEEVETHHNLVLEEWKSRAESDMFTHLTQYTDAVIRRPLGKWLDFIESTEAMMKTADSYSGIAGKPSHSRSTCKKIIRAYDASEIRKGIDTLKKRVEKHFGDVDDPSTMSKSLIARVFDECNARYAHAHDRMKLIIDKVYDGSLEIDWKKEDVGAMFRR</sequence>
<comment type="similarity">
    <text evidence="1">Belongs to the SEC3 family.</text>
</comment>
<evidence type="ECO:0000259" key="7">
    <source>
        <dbReference type="SMART" id="SM01313"/>
    </source>
</evidence>